<dbReference type="GO" id="GO:0061630">
    <property type="term" value="F:ubiquitin protein ligase activity"/>
    <property type="evidence" value="ECO:0000318"/>
    <property type="project" value="GO_Central"/>
</dbReference>
<comment type="similarity">
    <text evidence="1">Belongs to the TRIM/RBCC family.</text>
</comment>
<dbReference type="InParanoid" id="A0A7M7LPI7"/>
<dbReference type="EnsemblMetazoa" id="XM_003728091">
    <property type="protein sequence ID" value="XP_003728139"/>
    <property type="gene ID" value="LOC763712"/>
</dbReference>
<keyword evidence="5" id="KW-0862">Zinc</keyword>
<reference evidence="11" key="1">
    <citation type="submission" date="2015-02" db="EMBL/GenBank/DDBJ databases">
        <title>Genome sequencing for Strongylocentrotus purpuratus.</title>
        <authorList>
            <person name="Murali S."/>
            <person name="Liu Y."/>
            <person name="Vee V."/>
            <person name="English A."/>
            <person name="Wang M."/>
            <person name="Skinner E."/>
            <person name="Han Y."/>
            <person name="Muzny D.M."/>
            <person name="Worley K.C."/>
            <person name="Gibbs R.A."/>
        </authorList>
    </citation>
    <scope>NUCLEOTIDE SEQUENCE</scope>
</reference>
<dbReference type="InterPro" id="IPR013083">
    <property type="entry name" value="Znf_RING/FYVE/PHD"/>
</dbReference>
<proteinExistence type="inferred from homology"/>
<feature type="coiled-coil region" evidence="8">
    <location>
        <begin position="223"/>
        <end position="264"/>
    </location>
</feature>
<keyword evidence="8" id="KW-0175">Coiled coil</keyword>
<evidence type="ECO:0000259" key="9">
    <source>
        <dbReference type="PROSITE" id="PS50089"/>
    </source>
</evidence>
<evidence type="ECO:0000313" key="11">
    <source>
        <dbReference type="Proteomes" id="UP000007110"/>
    </source>
</evidence>
<dbReference type="AlphaFoldDB" id="A0A7M7LPI7"/>
<dbReference type="PROSITE" id="PS50089">
    <property type="entry name" value="ZF_RING_2"/>
    <property type="match status" value="1"/>
</dbReference>
<dbReference type="OrthoDB" id="6105938at2759"/>
<dbReference type="InterPro" id="IPR011042">
    <property type="entry name" value="6-blade_b-propeller_TolB-like"/>
</dbReference>
<dbReference type="InterPro" id="IPR013783">
    <property type="entry name" value="Ig-like_fold"/>
</dbReference>
<dbReference type="GO" id="GO:0008270">
    <property type="term" value="F:zinc ion binding"/>
    <property type="evidence" value="ECO:0007669"/>
    <property type="project" value="UniProtKB-KW"/>
</dbReference>
<dbReference type="PANTHER" id="PTHR25462:SF229">
    <property type="entry name" value="TRANSCRIPTION INTERMEDIARY FACTOR 1-BETA"/>
    <property type="match status" value="1"/>
</dbReference>
<evidence type="ECO:0000313" key="10">
    <source>
        <dbReference type="EnsemblMetazoa" id="XP_003728139"/>
    </source>
</evidence>
<dbReference type="Proteomes" id="UP000007110">
    <property type="component" value="Unassembled WGS sequence"/>
</dbReference>
<dbReference type="Gene3D" id="2.120.10.30">
    <property type="entry name" value="TolB, C-terminal domain"/>
    <property type="match status" value="1"/>
</dbReference>
<evidence type="ECO:0000256" key="8">
    <source>
        <dbReference type="SAM" id="Coils"/>
    </source>
</evidence>
<dbReference type="GeneID" id="763712"/>
<evidence type="ECO:0000256" key="7">
    <source>
        <dbReference type="PROSITE-ProRule" id="PRU00175"/>
    </source>
</evidence>
<evidence type="ECO:0000256" key="3">
    <source>
        <dbReference type="ARBA" id="ARBA00022737"/>
    </source>
</evidence>
<reference evidence="10" key="2">
    <citation type="submission" date="2021-01" db="UniProtKB">
        <authorList>
            <consortium name="EnsemblMetazoa"/>
        </authorList>
    </citation>
    <scope>IDENTIFICATION</scope>
</reference>
<evidence type="ECO:0000256" key="2">
    <source>
        <dbReference type="ARBA" id="ARBA00022723"/>
    </source>
</evidence>
<dbReference type="SUPFAM" id="SSF57845">
    <property type="entry name" value="B-box zinc-binding domain"/>
    <property type="match status" value="1"/>
</dbReference>
<keyword evidence="2" id="KW-0479">Metal-binding</keyword>
<dbReference type="SUPFAM" id="SSF57850">
    <property type="entry name" value="RING/U-box"/>
    <property type="match status" value="1"/>
</dbReference>
<dbReference type="InterPro" id="IPR014756">
    <property type="entry name" value="Ig_E-set"/>
</dbReference>
<evidence type="ECO:0000256" key="6">
    <source>
        <dbReference type="PROSITE-ProRule" id="PRU00087"/>
    </source>
</evidence>
<evidence type="ECO:0000256" key="4">
    <source>
        <dbReference type="ARBA" id="ARBA00022771"/>
    </source>
</evidence>
<dbReference type="SMART" id="SM00557">
    <property type="entry name" value="IG_FLMN"/>
    <property type="match status" value="1"/>
</dbReference>
<keyword evidence="11" id="KW-1185">Reference proteome</keyword>
<keyword evidence="3" id="KW-0677">Repeat</keyword>
<dbReference type="CDD" id="cd16579">
    <property type="entry name" value="RING-HC_PML_C-V"/>
    <property type="match status" value="1"/>
</dbReference>
<dbReference type="Pfam" id="PF00630">
    <property type="entry name" value="Filamin"/>
    <property type="match status" value="1"/>
</dbReference>
<dbReference type="PANTHER" id="PTHR25462">
    <property type="entry name" value="BONUS, ISOFORM C-RELATED"/>
    <property type="match status" value="1"/>
</dbReference>
<dbReference type="OMA" id="CDKHERA"/>
<dbReference type="InterPro" id="IPR001298">
    <property type="entry name" value="Filamin/ABP280_rpt"/>
</dbReference>
<evidence type="ECO:0000256" key="1">
    <source>
        <dbReference type="ARBA" id="ARBA00008518"/>
    </source>
</evidence>
<protein>
    <recommendedName>
        <fullName evidence="9">RING-type domain-containing protein</fullName>
    </recommendedName>
</protein>
<dbReference type="KEGG" id="spu:763712"/>
<dbReference type="PROSITE" id="PS50194">
    <property type="entry name" value="FILAMIN_REPEAT"/>
    <property type="match status" value="2"/>
</dbReference>
<dbReference type="Gene3D" id="3.30.160.60">
    <property type="entry name" value="Classic Zinc Finger"/>
    <property type="match status" value="1"/>
</dbReference>
<name>A0A7M7LPI7_STRPU</name>
<dbReference type="SUPFAM" id="SSF101898">
    <property type="entry name" value="NHL repeat"/>
    <property type="match status" value="1"/>
</dbReference>
<dbReference type="Gene3D" id="3.30.40.10">
    <property type="entry name" value="Zinc/RING finger domain, C3HC4 (zinc finger)"/>
    <property type="match status" value="1"/>
</dbReference>
<keyword evidence="4 7" id="KW-0863">Zinc-finger</keyword>
<dbReference type="InterPro" id="IPR001841">
    <property type="entry name" value="Znf_RING"/>
</dbReference>
<feature type="domain" description="RING-type" evidence="9">
    <location>
        <begin position="40"/>
        <end position="87"/>
    </location>
</feature>
<feature type="repeat" description="Filamin" evidence="6">
    <location>
        <begin position="409"/>
        <end position="494"/>
    </location>
</feature>
<dbReference type="SMART" id="SM00336">
    <property type="entry name" value="BBOX"/>
    <property type="match status" value="1"/>
</dbReference>
<dbReference type="InterPro" id="IPR000315">
    <property type="entry name" value="Znf_B-box"/>
</dbReference>
<dbReference type="InterPro" id="IPR047153">
    <property type="entry name" value="TRIM45/56/19-like"/>
</dbReference>
<dbReference type="SUPFAM" id="SSF81296">
    <property type="entry name" value="E set domains"/>
    <property type="match status" value="2"/>
</dbReference>
<accession>A0A7M7LPI7</accession>
<organism evidence="10 11">
    <name type="scientific">Strongylocentrotus purpuratus</name>
    <name type="common">Purple sea urchin</name>
    <dbReference type="NCBI Taxonomy" id="7668"/>
    <lineage>
        <taxon>Eukaryota</taxon>
        <taxon>Metazoa</taxon>
        <taxon>Echinodermata</taxon>
        <taxon>Eleutherozoa</taxon>
        <taxon>Echinozoa</taxon>
        <taxon>Echinoidea</taxon>
        <taxon>Euechinoidea</taxon>
        <taxon>Echinacea</taxon>
        <taxon>Camarodonta</taxon>
        <taxon>Echinidea</taxon>
        <taxon>Strongylocentrotidae</taxon>
        <taxon>Strongylocentrotus</taxon>
    </lineage>
</organism>
<dbReference type="RefSeq" id="XP_003728139.1">
    <property type="nucleotide sequence ID" value="XM_003728091.3"/>
</dbReference>
<dbReference type="Gene3D" id="2.60.40.10">
    <property type="entry name" value="Immunoglobulins"/>
    <property type="match status" value="2"/>
</dbReference>
<dbReference type="InterPro" id="IPR017868">
    <property type="entry name" value="Filamin/ABP280_repeat-like"/>
</dbReference>
<evidence type="ECO:0000256" key="5">
    <source>
        <dbReference type="ARBA" id="ARBA00022833"/>
    </source>
</evidence>
<sequence>MAHCGNGLNHKVSSKDKFFSKSDETSNSHIAEFRDKHLVCAGCKQRFVTSVYTPTLLPCLHSVCPTCFDASTSKDSETLCTVCPSCKQQVPSTEGVLTRNSISPDFHIDYLAEYLGYTEGIVRLCEGCDSLTKLATACCSNCIRFLCKECLIRHQYTVGYENQHFHEVNDLTKEDWEVLSRQQRFCVVHQSQALTLYCTGEACNVPVCLSCCKSDHISEGHNIEDLSSVVEQLKAELKELIIMSERQTQLLEELLQNIDMVTQKLTCNAEEATHQIKALFSRCRKVLQQREEALLKAVTDAHTKMQLGLKQQKDDTKTMLSNIAVMTDCANTNNNLNSTVSVARVQNKLEGFFKEVANGVFYPLPLANSCIDFTYKHNEALTYLDYAVKDLGKVANGDEVPFLTVVSPEESFVNQESTVRLEMTSLNGERSTKGGTTVSAKMTTPFNENLECTVVDNLDGSYIIRYLSTDPGDHLLYVEVCHEPIREQPITIPVYALCTEIKGENTDEECMVEIYASDCNGKRQPLDKDLKFSAYVLDPQHEELKTQIYYYPYGYHGIVFRPDSIGEHKLTIQLNNVPLKSSPIMVPIHRIIACRLDKKPFFLENISGMTVTYMGKIFLADTIQNERILGFTGHGECFTKIKTPYKGDALITKDRKENLALLFPYRQVMIFYTQKGKQVRFFDTPQVVNPVSIAVTSAEETLILECLSSSVLVYNSAGFLQTTVGGTNHALSLGYPISMSLDSRDNIYISNKTGGTILNLTWKGDFKRTIGLPETFNQIGSVDCTPDGYILIHEEKLSQVVYVVSRRSGNVLRTIDVHGIVGFLEHLGVTPDGCFIKLDRKKGCLRKYRYAYYSPRRQTYPAIATSTADGQNEFEVVG</sequence>
<feature type="repeat" description="Filamin" evidence="6">
    <location>
        <begin position="531"/>
        <end position="588"/>
    </location>
</feature>